<evidence type="ECO:0000313" key="2">
    <source>
        <dbReference type="Proteomes" id="UP001152795"/>
    </source>
</evidence>
<proteinExistence type="predicted"/>
<dbReference type="EMBL" id="CACRXK020023466">
    <property type="protein sequence ID" value="CAB4037788.1"/>
    <property type="molecule type" value="Genomic_DNA"/>
</dbReference>
<dbReference type="Proteomes" id="UP001152795">
    <property type="component" value="Unassembled WGS sequence"/>
</dbReference>
<name>A0A7D9JY18_PARCT</name>
<dbReference type="AlphaFoldDB" id="A0A7D9JY18"/>
<evidence type="ECO:0000313" key="1">
    <source>
        <dbReference type="EMBL" id="CAB4037788.1"/>
    </source>
</evidence>
<sequence length="111" mass="13281">MKSWTIFALLIAVFAGFFGIGHTEELDDFEEKAFEVVDSNTEHENALEFEDAKIPSNDEDEAAMFKRAPWRRRRWRLRRKLRRVRRKIRSRRVWDVICTIVGYTREGGYTI</sequence>
<gene>
    <name evidence="1" type="ORF">PACLA_8A088292</name>
</gene>
<protein>
    <submittedName>
        <fullName evidence="1">Uncharacterized protein</fullName>
    </submittedName>
</protein>
<accession>A0A7D9JY18</accession>
<organism evidence="1 2">
    <name type="scientific">Paramuricea clavata</name>
    <name type="common">Red gorgonian</name>
    <name type="synonym">Violescent sea-whip</name>
    <dbReference type="NCBI Taxonomy" id="317549"/>
    <lineage>
        <taxon>Eukaryota</taxon>
        <taxon>Metazoa</taxon>
        <taxon>Cnidaria</taxon>
        <taxon>Anthozoa</taxon>
        <taxon>Octocorallia</taxon>
        <taxon>Malacalcyonacea</taxon>
        <taxon>Plexauridae</taxon>
        <taxon>Paramuricea</taxon>
    </lineage>
</organism>
<reference evidence="1" key="1">
    <citation type="submission" date="2020-04" db="EMBL/GenBank/DDBJ databases">
        <authorList>
            <person name="Alioto T."/>
            <person name="Alioto T."/>
            <person name="Gomez Garrido J."/>
        </authorList>
    </citation>
    <scope>NUCLEOTIDE SEQUENCE</scope>
    <source>
        <strain evidence="1">A484AB</strain>
    </source>
</reference>
<feature type="non-terminal residue" evidence="1">
    <location>
        <position position="111"/>
    </location>
</feature>
<comment type="caution">
    <text evidence="1">The sequence shown here is derived from an EMBL/GenBank/DDBJ whole genome shotgun (WGS) entry which is preliminary data.</text>
</comment>
<keyword evidence="2" id="KW-1185">Reference proteome</keyword>